<proteinExistence type="predicted"/>
<dbReference type="InterPro" id="IPR013749">
    <property type="entry name" value="PM/HMP-P_kinase-1"/>
</dbReference>
<evidence type="ECO:0000313" key="4">
    <source>
        <dbReference type="EMBL" id="NGY05089.1"/>
    </source>
</evidence>
<dbReference type="InterPro" id="IPR029056">
    <property type="entry name" value="Ribokinase-like"/>
</dbReference>
<dbReference type="PANTHER" id="PTHR20858">
    <property type="entry name" value="PHOSPHOMETHYLPYRIMIDINE KINASE"/>
    <property type="match status" value="1"/>
</dbReference>
<feature type="domain" description="Pyridoxamine kinase/Phosphomethylpyrimidine kinase" evidence="3">
    <location>
        <begin position="16"/>
        <end position="251"/>
    </location>
</feature>
<comment type="pathway">
    <text evidence="1">Cofactor biosynthesis; thiamine diphosphate biosynthesis.</text>
</comment>
<dbReference type="Pfam" id="PF08543">
    <property type="entry name" value="Phos_pyr_kin"/>
    <property type="match status" value="1"/>
</dbReference>
<dbReference type="Gene3D" id="3.40.1190.20">
    <property type="match status" value="1"/>
</dbReference>
<keyword evidence="4" id="KW-0808">Transferase</keyword>
<dbReference type="GO" id="GO:0008972">
    <property type="term" value="F:phosphomethylpyrimidine kinase activity"/>
    <property type="evidence" value="ECO:0007669"/>
    <property type="project" value="InterPro"/>
</dbReference>
<gene>
    <name evidence="4" type="ORF">G7Y85_09945</name>
</gene>
<dbReference type="EMBL" id="JAAMOW010000004">
    <property type="protein sequence ID" value="NGY05089.1"/>
    <property type="molecule type" value="Genomic_DNA"/>
</dbReference>
<dbReference type="GO" id="GO:0005829">
    <property type="term" value="C:cytosol"/>
    <property type="evidence" value="ECO:0007669"/>
    <property type="project" value="TreeGrafter"/>
</dbReference>
<dbReference type="RefSeq" id="WP_166255717.1">
    <property type="nucleotide sequence ID" value="NZ_JAAMOW010000004.1"/>
</dbReference>
<dbReference type="SUPFAM" id="SSF53613">
    <property type="entry name" value="Ribokinase-like"/>
    <property type="match status" value="1"/>
</dbReference>
<sequence length="259" mass="26839">MMHAITPSVLCLSGHDPAGGAGVHADIEAVAAQGAHALTVITALTVQDSHNVHRVQPVAAALLAAQLECLMADSRIDAVKLGLIGDAGQLPVIADAIRQLGVPVICDPVLRAGGGSNLAAAATVAALREQLFPLIDLLTPNAAEARRLAPGMADLVEAAAALAAAGCRQVLVTGGDEPDGDEVRNLWRRLDGDVQTFHWPRLHAGFHGAGCTLASAIAGRIAVGDDWPRAIEQGQRYTHTALARAYRSGSGRLIPRRTT</sequence>
<dbReference type="Proteomes" id="UP000472676">
    <property type="component" value="Unassembled WGS sequence"/>
</dbReference>
<dbReference type="PANTHER" id="PTHR20858:SF17">
    <property type="entry name" value="HYDROXYMETHYLPYRIMIDINE_PHOSPHOMETHYLPYRIMIDINE KINASE THI20-RELATED"/>
    <property type="match status" value="1"/>
</dbReference>
<comment type="caution">
    <text evidence="4">The sequence shown here is derived from an EMBL/GenBank/DDBJ whole genome shotgun (WGS) entry which is preliminary data.</text>
</comment>
<keyword evidence="5" id="KW-1185">Reference proteome</keyword>
<organism evidence="4 5">
    <name type="scientific">Solimonas terrae</name>
    <dbReference type="NCBI Taxonomy" id="1396819"/>
    <lineage>
        <taxon>Bacteria</taxon>
        <taxon>Pseudomonadati</taxon>
        <taxon>Pseudomonadota</taxon>
        <taxon>Gammaproteobacteria</taxon>
        <taxon>Nevskiales</taxon>
        <taxon>Nevskiaceae</taxon>
        <taxon>Solimonas</taxon>
    </lineage>
</organism>
<dbReference type="UniPathway" id="UPA00060">
    <property type="reaction ID" value="UER00138"/>
</dbReference>
<accession>A0A6M2BSU0</accession>
<dbReference type="GO" id="GO:0009229">
    <property type="term" value="P:thiamine diphosphate biosynthetic process"/>
    <property type="evidence" value="ECO:0007669"/>
    <property type="project" value="UniProtKB-UniPathway"/>
</dbReference>
<keyword evidence="4" id="KW-0418">Kinase</keyword>
<evidence type="ECO:0000313" key="5">
    <source>
        <dbReference type="Proteomes" id="UP000472676"/>
    </source>
</evidence>
<dbReference type="InterPro" id="IPR004399">
    <property type="entry name" value="HMP/HMP-P_kinase_dom"/>
</dbReference>
<reference evidence="4 5" key="1">
    <citation type="journal article" date="2014" name="Int. J. Syst. Evol. Microbiol.">
        <title>Solimonas terrae sp. nov., isolated from soil.</title>
        <authorList>
            <person name="Kim S.J."/>
            <person name="Moon J.Y."/>
            <person name="Weon H.Y."/>
            <person name="Ahn J.H."/>
            <person name="Chen W.M."/>
            <person name="Kwon S.W."/>
        </authorList>
    </citation>
    <scope>NUCLEOTIDE SEQUENCE [LARGE SCALE GENOMIC DNA]</scope>
    <source>
        <strain evidence="4 5">KIS83-12</strain>
    </source>
</reference>
<dbReference type="AlphaFoldDB" id="A0A6M2BSU0"/>
<evidence type="ECO:0000259" key="3">
    <source>
        <dbReference type="Pfam" id="PF08543"/>
    </source>
</evidence>
<dbReference type="EC" id="2.7.1.49" evidence="2"/>
<evidence type="ECO:0000256" key="2">
    <source>
        <dbReference type="ARBA" id="ARBA00012135"/>
    </source>
</evidence>
<dbReference type="GO" id="GO:0008902">
    <property type="term" value="F:hydroxymethylpyrimidine kinase activity"/>
    <property type="evidence" value="ECO:0007669"/>
    <property type="project" value="UniProtKB-EC"/>
</dbReference>
<dbReference type="CDD" id="cd01169">
    <property type="entry name" value="HMPP_kinase"/>
    <property type="match status" value="1"/>
</dbReference>
<protein>
    <recommendedName>
        <fullName evidence="2">hydroxymethylpyrimidine kinase</fullName>
        <ecNumber evidence="2">2.7.1.49</ecNumber>
    </recommendedName>
</protein>
<dbReference type="GO" id="GO:0009228">
    <property type="term" value="P:thiamine biosynthetic process"/>
    <property type="evidence" value="ECO:0007669"/>
    <property type="project" value="InterPro"/>
</dbReference>
<name>A0A6M2BSU0_9GAMM</name>
<evidence type="ECO:0000256" key="1">
    <source>
        <dbReference type="ARBA" id="ARBA00004948"/>
    </source>
</evidence>